<protein>
    <submittedName>
        <fullName evidence="1">Cysteine ligase BshC</fullName>
    </submittedName>
</protein>
<dbReference type="AlphaFoldDB" id="A0AAE1LT09"/>
<evidence type="ECO:0000313" key="2">
    <source>
        <dbReference type="Proteomes" id="UP001219518"/>
    </source>
</evidence>
<reference evidence="1" key="1">
    <citation type="submission" date="2021-07" db="EMBL/GenBank/DDBJ databases">
        <authorList>
            <person name="Catto M.A."/>
            <person name="Jacobson A."/>
            <person name="Kennedy G."/>
            <person name="Labadie P."/>
            <person name="Hunt B.G."/>
            <person name="Srinivasan R."/>
        </authorList>
    </citation>
    <scope>NUCLEOTIDE SEQUENCE</scope>
    <source>
        <strain evidence="1">PL_HMW_Pooled</strain>
        <tissue evidence="1">Head</tissue>
    </source>
</reference>
<dbReference type="GO" id="GO:0016874">
    <property type="term" value="F:ligase activity"/>
    <property type="evidence" value="ECO:0007669"/>
    <property type="project" value="UniProtKB-KW"/>
</dbReference>
<gene>
    <name evidence="1" type="ORF">KUF71_024905</name>
</gene>
<keyword evidence="1" id="KW-0436">Ligase</keyword>
<accession>A0AAE1LT09</accession>
<organism evidence="1 2">
    <name type="scientific">Frankliniella fusca</name>
    <dbReference type="NCBI Taxonomy" id="407009"/>
    <lineage>
        <taxon>Eukaryota</taxon>
        <taxon>Metazoa</taxon>
        <taxon>Ecdysozoa</taxon>
        <taxon>Arthropoda</taxon>
        <taxon>Hexapoda</taxon>
        <taxon>Insecta</taxon>
        <taxon>Pterygota</taxon>
        <taxon>Neoptera</taxon>
        <taxon>Paraneoptera</taxon>
        <taxon>Thysanoptera</taxon>
        <taxon>Terebrantia</taxon>
        <taxon>Thripoidea</taxon>
        <taxon>Thripidae</taxon>
        <taxon>Frankliniella</taxon>
    </lineage>
</organism>
<name>A0AAE1LT09_9NEOP</name>
<keyword evidence="2" id="KW-1185">Reference proteome</keyword>
<reference evidence="1" key="2">
    <citation type="journal article" date="2023" name="BMC Genomics">
        <title>Pest status, molecular evolution, and epigenetic factors derived from the genome assembly of Frankliniella fusca, a thysanopteran phytovirus vector.</title>
        <authorList>
            <person name="Catto M.A."/>
            <person name="Labadie P.E."/>
            <person name="Jacobson A.L."/>
            <person name="Kennedy G.G."/>
            <person name="Srinivasan R."/>
            <person name="Hunt B.G."/>
        </authorList>
    </citation>
    <scope>NUCLEOTIDE SEQUENCE</scope>
    <source>
        <strain evidence="1">PL_HMW_Pooled</strain>
    </source>
</reference>
<evidence type="ECO:0000313" key="1">
    <source>
        <dbReference type="EMBL" id="KAK3930993.1"/>
    </source>
</evidence>
<proteinExistence type="predicted"/>
<sequence>MDDHVRRRPGEVNFQDGNTEVAWTRFKQKFEMYLIGMGKEDAAPKVKWALMMREEGDKALEVYNFFKAKLVTYKKNEAGEDVIDEDNSQNYDKVIEHFHQYSSER</sequence>
<dbReference type="EMBL" id="JAHWGI010001416">
    <property type="protein sequence ID" value="KAK3930993.1"/>
    <property type="molecule type" value="Genomic_DNA"/>
</dbReference>
<dbReference type="Proteomes" id="UP001219518">
    <property type="component" value="Unassembled WGS sequence"/>
</dbReference>
<comment type="caution">
    <text evidence="1">The sequence shown here is derived from an EMBL/GenBank/DDBJ whole genome shotgun (WGS) entry which is preliminary data.</text>
</comment>